<dbReference type="EMBL" id="AQGS01000117">
    <property type="protein sequence ID" value="EPS42370.1"/>
    <property type="molecule type" value="Genomic_DNA"/>
</dbReference>
<feature type="compositionally biased region" description="Basic residues" evidence="1">
    <location>
        <begin position="116"/>
        <end position="132"/>
    </location>
</feature>
<accession>S8AH71</accession>
<evidence type="ECO:0000256" key="1">
    <source>
        <dbReference type="SAM" id="MobiDB-lite"/>
    </source>
</evidence>
<gene>
    <name evidence="2" type="ORF">H072_3688</name>
</gene>
<keyword evidence="3" id="KW-1185">Reference proteome</keyword>
<reference evidence="2 3" key="1">
    <citation type="journal article" date="2013" name="PLoS Genet.">
        <title>Genomic mechanisms accounting for the adaptation to parasitism in nematode-trapping fungi.</title>
        <authorList>
            <person name="Meerupati T."/>
            <person name="Andersson K.M."/>
            <person name="Friman E."/>
            <person name="Kumar D."/>
            <person name="Tunlid A."/>
            <person name="Ahren D."/>
        </authorList>
    </citation>
    <scope>NUCLEOTIDE SEQUENCE [LARGE SCALE GENOMIC DNA]</scope>
    <source>
        <strain evidence="2 3">CBS 200.50</strain>
    </source>
</reference>
<dbReference type="eggNOG" id="ENOG502S828">
    <property type="taxonomic scope" value="Eukaryota"/>
</dbReference>
<organism evidence="2 3">
    <name type="scientific">Dactylellina haptotyla (strain CBS 200.50)</name>
    <name type="common">Nematode-trapping fungus</name>
    <name type="synonym">Monacrosporium haptotylum</name>
    <dbReference type="NCBI Taxonomy" id="1284197"/>
    <lineage>
        <taxon>Eukaryota</taxon>
        <taxon>Fungi</taxon>
        <taxon>Dikarya</taxon>
        <taxon>Ascomycota</taxon>
        <taxon>Pezizomycotina</taxon>
        <taxon>Orbiliomycetes</taxon>
        <taxon>Orbiliales</taxon>
        <taxon>Orbiliaceae</taxon>
        <taxon>Dactylellina</taxon>
    </lineage>
</organism>
<evidence type="ECO:0000313" key="2">
    <source>
        <dbReference type="EMBL" id="EPS42370.1"/>
    </source>
</evidence>
<feature type="compositionally biased region" description="Basic and acidic residues" evidence="1">
    <location>
        <begin position="133"/>
        <end position="142"/>
    </location>
</feature>
<reference evidence="3" key="2">
    <citation type="submission" date="2013-04" db="EMBL/GenBank/DDBJ databases">
        <title>Genomic mechanisms accounting for the adaptation to parasitism in nematode-trapping fungi.</title>
        <authorList>
            <person name="Ahren D.G."/>
        </authorList>
    </citation>
    <scope>NUCLEOTIDE SEQUENCE [LARGE SCALE GENOMIC DNA]</scope>
    <source>
        <strain evidence="3">CBS 200.50</strain>
    </source>
</reference>
<dbReference type="PANTHER" id="PTHR28199">
    <property type="entry name" value="PROCESSING OF GAS1 AND ALP PROTEIN 2"/>
    <property type="match status" value="1"/>
</dbReference>
<proteinExistence type="predicted"/>
<sequence>MSDDSSTTASSSDSPPLTLALMFSRLSDRINANLSDTLANFTRTDYIRLVAIVGGYLLLRPYLEKLGAKLQERDHARAIDENEESSMAATGVKSRVIAGEGHDLEDSDDESEGKGWGKKQRLRKRQEKARKKKEIEDRIKKDEDEEDKEIQEFLHD</sequence>
<dbReference type="OMA" id="RWGYSAR"/>
<feature type="region of interest" description="Disordered" evidence="1">
    <location>
        <begin position="77"/>
        <end position="156"/>
    </location>
</feature>
<dbReference type="PANTHER" id="PTHR28199:SF1">
    <property type="entry name" value="PROCESSING OF GAS1 AND ALP PROTEIN 2"/>
    <property type="match status" value="1"/>
</dbReference>
<name>S8AH71_DACHA</name>
<dbReference type="AlphaFoldDB" id="S8AH71"/>
<comment type="caution">
    <text evidence="2">The sequence shown here is derived from an EMBL/GenBank/DDBJ whole genome shotgun (WGS) entry which is preliminary data.</text>
</comment>
<dbReference type="OrthoDB" id="4227028at2759"/>
<dbReference type="HOGENOM" id="CLU_121099_1_1_1"/>
<dbReference type="STRING" id="1284197.S8AH71"/>
<evidence type="ECO:0000313" key="3">
    <source>
        <dbReference type="Proteomes" id="UP000015100"/>
    </source>
</evidence>
<dbReference type="GO" id="GO:0015031">
    <property type="term" value="P:protein transport"/>
    <property type="evidence" value="ECO:0007669"/>
    <property type="project" value="TreeGrafter"/>
</dbReference>
<dbReference type="Pfam" id="PF07543">
    <property type="entry name" value="PGA2"/>
    <property type="match status" value="1"/>
</dbReference>
<protein>
    <submittedName>
        <fullName evidence="2">Uncharacterized protein</fullName>
    </submittedName>
</protein>
<dbReference type="Proteomes" id="UP000015100">
    <property type="component" value="Unassembled WGS sequence"/>
</dbReference>
<dbReference type="InterPro" id="IPR011431">
    <property type="entry name" value="Trafficking_Pga2"/>
</dbReference>